<feature type="coiled-coil region" evidence="4">
    <location>
        <begin position="406"/>
        <end position="433"/>
    </location>
</feature>
<dbReference type="Gene3D" id="2.30.30.30">
    <property type="match status" value="1"/>
</dbReference>
<comment type="similarity">
    <text evidence="1">Belongs to the universal ribosomal protein uL24 family.</text>
</comment>
<comment type="caution">
    <text evidence="6">The sequence shown here is derived from an EMBL/GenBank/DDBJ whole genome shotgun (WGS) entry which is preliminary data.</text>
</comment>
<evidence type="ECO:0000256" key="2">
    <source>
        <dbReference type="ARBA" id="ARBA00022980"/>
    </source>
</evidence>
<accession>A0AAW0YES9</accession>
<dbReference type="InterPro" id="IPR041988">
    <property type="entry name" value="Ribosomal_uL24_KOW"/>
</dbReference>
<dbReference type="AlphaFoldDB" id="A0AAW0YES9"/>
<dbReference type="InterPro" id="IPR014722">
    <property type="entry name" value="Rib_uL2_dom2"/>
</dbReference>
<proteinExistence type="inferred from homology"/>
<evidence type="ECO:0000256" key="3">
    <source>
        <dbReference type="ARBA" id="ARBA00023274"/>
    </source>
</evidence>
<feature type="region of interest" description="Disordered" evidence="5">
    <location>
        <begin position="56"/>
        <end position="75"/>
    </location>
</feature>
<dbReference type="EMBL" id="JBCAWK010000012">
    <property type="protein sequence ID" value="KAK8845297.1"/>
    <property type="molecule type" value="Genomic_DNA"/>
</dbReference>
<dbReference type="Proteomes" id="UP001388673">
    <property type="component" value="Unassembled WGS sequence"/>
</dbReference>
<organism evidence="6 7">
    <name type="scientific">Kwoniella newhampshirensis</name>
    <dbReference type="NCBI Taxonomy" id="1651941"/>
    <lineage>
        <taxon>Eukaryota</taxon>
        <taxon>Fungi</taxon>
        <taxon>Dikarya</taxon>
        <taxon>Basidiomycota</taxon>
        <taxon>Agaricomycotina</taxon>
        <taxon>Tremellomycetes</taxon>
        <taxon>Tremellales</taxon>
        <taxon>Cryptococcaceae</taxon>
        <taxon>Kwoniella</taxon>
    </lineage>
</organism>
<reference evidence="6 7" key="1">
    <citation type="journal article" date="2024" name="bioRxiv">
        <title>Comparative genomics of Cryptococcus and Kwoniella reveals pathogenesis evolution and contrasting karyotype dynamics via intercentromeric recombination or chromosome fusion.</title>
        <authorList>
            <person name="Coelho M.A."/>
            <person name="David-Palma M."/>
            <person name="Shea T."/>
            <person name="Bowers K."/>
            <person name="McGinley-Smith S."/>
            <person name="Mohammad A.W."/>
            <person name="Gnirke A."/>
            <person name="Yurkov A.M."/>
            <person name="Nowrousian M."/>
            <person name="Sun S."/>
            <person name="Cuomo C.A."/>
            <person name="Heitman J."/>
        </authorList>
    </citation>
    <scope>NUCLEOTIDE SEQUENCE [LARGE SCALE GENOMIC DNA]</scope>
    <source>
        <strain evidence="6 7">CBS 13917</strain>
    </source>
</reference>
<evidence type="ECO:0000313" key="7">
    <source>
        <dbReference type="Proteomes" id="UP001388673"/>
    </source>
</evidence>
<keyword evidence="7" id="KW-1185">Reference proteome</keyword>
<dbReference type="KEGG" id="kne:92183268"/>
<dbReference type="RefSeq" id="XP_066800105.1">
    <property type="nucleotide sequence ID" value="XM_066949097.1"/>
</dbReference>
<dbReference type="GeneID" id="92183268"/>
<keyword evidence="2" id="KW-0689">Ribosomal protein</keyword>
<evidence type="ECO:0000256" key="1">
    <source>
        <dbReference type="ARBA" id="ARBA00010618"/>
    </source>
</evidence>
<dbReference type="InterPro" id="IPR008991">
    <property type="entry name" value="Translation_prot_SH3-like_sf"/>
</dbReference>
<name>A0AAW0YES9_9TREE</name>
<protein>
    <submittedName>
        <fullName evidence="6">Uncharacterized protein</fullName>
    </submittedName>
</protein>
<keyword evidence="3" id="KW-0687">Ribonucleoprotein</keyword>
<evidence type="ECO:0000313" key="6">
    <source>
        <dbReference type="EMBL" id="KAK8845297.1"/>
    </source>
</evidence>
<dbReference type="GO" id="GO:1990904">
    <property type="term" value="C:ribonucleoprotein complex"/>
    <property type="evidence" value="ECO:0007669"/>
    <property type="project" value="UniProtKB-KW"/>
</dbReference>
<evidence type="ECO:0000256" key="5">
    <source>
        <dbReference type="SAM" id="MobiDB-lite"/>
    </source>
</evidence>
<dbReference type="GO" id="GO:0006412">
    <property type="term" value="P:translation"/>
    <property type="evidence" value="ECO:0007669"/>
    <property type="project" value="InterPro"/>
</dbReference>
<sequence>MPPGDPVVRIPRGLQYLTSSRPNKFAGRLPSRLPHATTKYVQPRDRVRKWNIRPGDRVRLTSGTPQQKFQNEKNSEEGWKTYEVKQVDLERNRVFLEGINNKKANIIHAKPDNFDSLAEGQKQSYNEQKNFVATMRPVHYSNVQLCLEDKSGPDSTFVSRMKTGHTHFNKSSQRFDWRRYAAKISGPLDAQAQTDEASVSIAWPKPNKPYEFPKADPDLDTANDLTLDNSLVLPNVESLISTDAADLFPQNINAPPPSNQDYPDAYLETLVKPEKFQRNEINYIDMLMPLYLSEELSPRFAKTKTYKAYRARREAEEIDREKAGNAAVAAWEAGGRDKGLKEAMELEAVGLEGVFLRPRTREEVREAAIIDFDVNNEAVRKEVNTAVREGKLWDYELSQWIDGPKAQKIERKRSRKERKARKISEKLQNLRLEEGKNMVVPPALRAV</sequence>
<dbReference type="GO" id="GO:0003723">
    <property type="term" value="F:RNA binding"/>
    <property type="evidence" value="ECO:0007669"/>
    <property type="project" value="InterPro"/>
</dbReference>
<dbReference type="InterPro" id="IPR003256">
    <property type="entry name" value="Ribosomal_uL24"/>
</dbReference>
<dbReference type="CDD" id="cd06089">
    <property type="entry name" value="KOW_RPL26"/>
    <property type="match status" value="1"/>
</dbReference>
<dbReference type="PANTHER" id="PTHR12903">
    <property type="entry name" value="MITOCHONDRIAL RIBOSOMAL PROTEIN L24"/>
    <property type="match status" value="1"/>
</dbReference>
<evidence type="ECO:0000256" key="4">
    <source>
        <dbReference type="SAM" id="Coils"/>
    </source>
</evidence>
<dbReference type="GO" id="GO:0003735">
    <property type="term" value="F:structural constituent of ribosome"/>
    <property type="evidence" value="ECO:0007669"/>
    <property type="project" value="InterPro"/>
</dbReference>
<keyword evidence="4" id="KW-0175">Coiled coil</keyword>
<dbReference type="SUPFAM" id="SSF50104">
    <property type="entry name" value="Translation proteins SH3-like domain"/>
    <property type="match status" value="1"/>
</dbReference>
<dbReference type="GO" id="GO:0005840">
    <property type="term" value="C:ribosome"/>
    <property type="evidence" value="ECO:0007669"/>
    <property type="project" value="UniProtKB-KW"/>
</dbReference>
<gene>
    <name evidence="6" type="ORF">IAR55_006010</name>
</gene>